<feature type="binding site" evidence="15">
    <location>
        <position position="60"/>
    </location>
    <ligand>
        <name>beta-alanine</name>
        <dbReference type="ChEBI" id="CHEBI:57966"/>
    </ligand>
</feature>
<comment type="similarity">
    <text evidence="15">In the C-terminal section; belongs to the cytidylate kinase family. Type 1 subfamily.</text>
</comment>
<comment type="function">
    <text evidence="15">Catalyzes the condensation of pantoate with beta-alanine in an ATP-dependent reaction via a pantoyl-adenylate intermediate.</text>
</comment>
<dbReference type="NCBIfam" id="TIGR00017">
    <property type="entry name" value="cmk"/>
    <property type="match status" value="1"/>
</dbReference>
<dbReference type="Pfam" id="PF02569">
    <property type="entry name" value="Pantoate_ligase"/>
    <property type="match status" value="1"/>
</dbReference>
<dbReference type="KEGG" id="scs:Sta7437_3589"/>
<comment type="catalytic activity">
    <reaction evidence="13 15">
        <text>(R)-pantoate + beta-alanine + ATP = (R)-pantothenate + AMP + diphosphate + H(+)</text>
        <dbReference type="Rhea" id="RHEA:10912"/>
        <dbReference type="ChEBI" id="CHEBI:15378"/>
        <dbReference type="ChEBI" id="CHEBI:15980"/>
        <dbReference type="ChEBI" id="CHEBI:29032"/>
        <dbReference type="ChEBI" id="CHEBI:30616"/>
        <dbReference type="ChEBI" id="CHEBI:33019"/>
        <dbReference type="ChEBI" id="CHEBI:57966"/>
        <dbReference type="ChEBI" id="CHEBI:456215"/>
        <dbReference type="EC" id="6.3.2.1"/>
    </reaction>
</comment>
<feature type="region of interest" description="Cytidylate kinase" evidence="15">
    <location>
        <begin position="284"/>
        <end position="522"/>
    </location>
</feature>
<evidence type="ECO:0000256" key="7">
    <source>
        <dbReference type="ARBA" id="ARBA00022679"/>
    </source>
</evidence>
<keyword evidence="9 15" id="KW-0418">Kinase</keyword>
<keyword evidence="7 15" id="KW-0808">Transferase</keyword>
<feature type="domain" description="Cytidylate kinase" evidence="16">
    <location>
        <begin position="292"/>
        <end position="507"/>
    </location>
</feature>
<evidence type="ECO:0000256" key="12">
    <source>
        <dbReference type="ARBA" id="ARBA00047615"/>
    </source>
</evidence>
<feature type="active site" description="Proton donor" evidence="15">
    <location>
        <position position="36"/>
    </location>
</feature>
<dbReference type="FunFam" id="3.30.1300.10:FF:000001">
    <property type="entry name" value="Pantothenate synthetase"/>
    <property type="match status" value="1"/>
</dbReference>
<dbReference type="InterPro" id="IPR003721">
    <property type="entry name" value="Pantoate_ligase"/>
</dbReference>
<dbReference type="EC" id="2.7.4.25" evidence="15"/>
<evidence type="ECO:0000256" key="6">
    <source>
        <dbReference type="ARBA" id="ARBA00022655"/>
    </source>
</evidence>
<dbReference type="PANTHER" id="PTHR21299">
    <property type="entry name" value="CYTIDYLATE KINASE/PANTOATE-BETA-ALANINE LIGASE"/>
    <property type="match status" value="1"/>
</dbReference>
<dbReference type="InterPro" id="IPR014729">
    <property type="entry name" value="Rossmann-like_a/b/a_fold"/>
</dbReference>
<dbReference type="eggNOG" id="COG0283">
    <property type="taxonomic scope" value="Bacteria"/>
</dbReference>
<evidence type="ECO:0000256" key="9">
    <source>
        <dbReference type="ARBA" id="ARBA00022777"/>
    </source>
</evidence>
<dbReference type="Proteomes" id="UP000010473">
    <property type="component" value="Chromosome"/>
</dbReference>
<dbReference type="NCBIfam" id="NF010004">
    <property type="entry name" value="PRK13477.1"/>
    <property type="match status" value="1"/>
</dbReference>
<dbReference type="InterPro" id="IPR003136">
    <property type="entry name" value="Cytidylate_kin"/>
</dbReference>
<name>K9XZL0_STAC7</name>
<dbReference type="Gene3D" id="3.30.1300.10">
    <property type="entry name" value="Pantoate-beta-alanine ligase, C-terminal domain"/>
    <property type="match status" value="1"/>
</dbReference>
<dbReference type="SUPFAM" id="SSF52374">
    <property type="entry name" value="Nucleotidylyl transferase"/>
    <property type="match status" value="1"/>
</dbReference>
<feature type="binding site" evidence="15">
    <location>
        <begin position="153"/>
        <end position="156"/>
    </location>
    <ligand>
        <name>ATP</name>
        <dbReference type="ChEBI" id="CHEBI:30616"/>
    </ligand>
</feature>
<comment type="similarity">
    <text evidence="3">Belongs to the cytidylate kinase family. Type 1 subfamily.</text>
</comment>
<dbReference type="GO" id="GO:0036431">
    <property type="term" value="F:dCMP kinase activity"/>
    <property type="evidence" value="ECO:0007669"/>
    <property type="project" value="InterPro"/>
</dbReference>
<dbReference type="HAMAP" id="MF_00158">
    <property type="entry name" value="PanC"/>
    <property type="match status" value="1"/>
</dbReference>
<dbReference type="GO" id="GO:0036430">
    <property type="term" value="F:CMP kinase activity"/>
    <property type="evidence" value="ECO:0007669"/>
    <property type="project" value="RHEA"/>
</dbReference>
<keyword evidence="5 15" id="KW-0436">Ligase</keyword>
<dbReference type="GO" id="GO:0005829">
    <property type="term" value="C:cytosol"/>
    <property type="evidence" value="ECO:0007669"/>
    <property type="project" value="TreeGrafter"/>
</dbReference>
<dbReference type="NCBIfam" id="TIGR00018">
    <property type="entry name" value="panC"/>
    <property type="match status" value="1"/>
</dbReference>
<evidence type="ECO:0000256" key="1">
    <source>
        <dbReference type="ARBA" id="ARBA00004990"/>
    </source>
</evidence>
<keyword evidence="18" id="KW-1185">Reference proteome</keyword>
<evidence type="ECO:0000259" key="16">
    <source>
        <dbReference type="Pfam" id="PF02224"/>
    </source>
</evidence>
<feature type="binding site" evidence="15">
    <location>
        <position position="159"/>
    </location>
    <ligand>
        <name>(R)-pantoate</name>
        <dbReference type="ChEBI" id="CHEBI:15980"/>
    </ligand>
</feature>
<evidence type="ECO:0000256" key="15">
    <source>
        <dbReference type="HAMAP-Rule" id="MF_01349"/>
    </source>
</evidence>
<dbReference type="eggNOG" id="COG0414">
    <property type="taxonomic scope" value="Bacteria"/>
</dbReference>
<evidence type="ECO:0000256" key="11">
    <source>
        <dbReference type="ARBA" id="ARBA00023268"/>
    </source>
</evidence>
<comment type="catalytic activity">
    <reaction evidence="14 15">
        <text>CMP + ATP = CDP + ADP</text>
        <dbReference type="Rhea" id="RHEA:11600"/>
        <dbReference type="ChEBI" id="CHEBI:30616"/>
        <dbReference type="ChEBI" id="CHEBI:58069"/>
        <dbReference type="ChEBI" id="CHEBI:60377"/>
        <dbReference type="ChEBI" id="CHEBI:456216"/>
        <dbReference type="EC" id="2.7.4.25"/>
    </reaction>
</comment>
<feature type="binding site" evidence="15">
    <location>
        <position position="60"/>
    </location>
    <ligand>
        <name>(R)-pantoate</name>
        <dbReference type="ChEBI" id="CHEBI:15980"/>
    </ligand>
</feature>
<evidence type="ECO:0000256" key="13">
    <source>
        <dbReference type="ARBA" id="ARBA00048258"/>
    </source>
</evidence>
<dbReference type="Gene3D" id="3.40.50.300">
    <property type="entry name" value="P-loop containing nucleotide triphosphate hydrolases"/>
    <property type="match status" value="1"/>
</dbReference>
<proteinExistence type="inferred from homology"/>
<evidence type="ECO:0000313" key="18">
    <source>
        <dbReference type="Proteomes" id="UP000010473"/>
    </source>
</evidence>
<dbReference type="GO" id="GO:0015949">
    <property type="term" value="P:nucleobase-containing small molecule interconversion"/>
    <property type="evidence" value="ECO:0007669"/>
    <property type="project" value="TreeGrafter"/>
</dbReference>
<evidence type="ECO:0000256" key="2">
    <source>
        <dbReference type="ARBA" id="ARBA00009256"/>
    </source>
</evidence>
<dbReference type="InterPro" id="IPR042176">
    <property type="entry name" value="Pantoate_ligase_C"/>
</dbReference>
<keyword evidence="6 15" id="KW-0566">Pantothenate biosynthesis</keyword>
<keyword evidence="10 15" id="KW-0067">ATP-binding</keyword>
<gene>
    <name evidence="15" type="primary">panC/cmk</name>
    <name evidence="17" type="ordered locus">Sta7437_3589</name>
</gene>
<comment type="pathway">
    <text evidence="1 15">Cofactor biosynthesis; (R)-pantothenate biosynthesis; (R)-pantothenate from (R)-pantoate and beta-alanine: step 1/1.</text>
</comment>
<comment type="similarity">
    <text evidence="15">In the N-terminal section; belongs to the pantothenate synthetase family.</text>
</comment>
<evidence type="ECO:0000256" key="14">
    <source>
        <dbReference type="ARBA" id="ARBA00048478"/>
    </source>
</evidence>
<feature type="binding site" evidence="15">
    <location>
        <begin position="29"/>
        <end position="36"/>
    </location>
    <ligand>
        <name>ATP</name>
        <dbReference type="ChEBI" id="CHEBI:30616"/>
    </ligand>
</feature>
<dbReference type="PANTHER" id="PTHR21299:SF2">
    <property type="entry name" value="CYTIDYLATE KINASE"/>
    <property type="match status" value="1"/>
</dbReference>
<keyword evidence="8 15" id="KW-0547">Nucleotide-binding</keyword>
<dbReference type="GO" id="GO:0006220">
    <property type="term" value="P:pyrimidine nucleotide metabolic process"/>
    <property type="evidence" value="ECO:0007669"/>
    <property type="project" value="UniProtKB-UniRule"/>
</dbReference>
<dbReference type="EMBL" id="CP003653">
    <property type="protein sequence ID" value="AFZ37087.1"/>
    <property type="molecule type" value="Genomic_DNA"/>
</dbReference>
<reference evidence="18" key="1">
    <citation type="journal article" date="2013" name="Proc. Natl. Acad. Sci. U.S.A.">
        <title>Improving the coverage of the cyanobacterial phylum using diversity-driven genome sequencing.</title>
        <authorList>
            <person name="Shih P.M."/>
            <person name="Wu D."/>
            <person name="Latifi A."/>
            <person name="Axen S.D."/>
            <person name="Fewer D.P."/>
            <person name="Talla E."/>
            <person name="Calteau A."/>
            <person name="Cai F."/>
            <person name="Tandeau de Marsac N."/>
            <person name="Rippka R."/>
            <person name="Herdman M."/>
            <person name="Sivonen K."/>
            <person name="Coursin T."/>
            <person name="Laurent T."/>
            <person name="Goodwin L."/>
            <person name="Nolan M."/>
            <person name="Davenport K.W."/>
            <person name="Han C.S."/>
            <person name="Rubin E.M."/>
            <person name="Eisen J.A."/>
            <person name="Woyke T."/>
            <person name="Gugger M."/>
            <person name="Kerfeld C.A."/>
        </authorList>
    </citation>
    <scope>NUCLEOTIDE SEQUENCE [LARGE SCALE GENOMIC DNA]</scope>
    <source>
        <strain evidence="18">ATCC 29371 / PCC 7437</strain>
    </source>
</reference>
<dbReference type="CDD" id="cd00560">
    <property type="entry name" value="PanC"/>
    <property type="match status" value="1"/>
</dbReference>
<accession>K9XZL0</accession>
<dbReference type="Pfam" id="PF02224">
    <property type="entry name" value="Cytidylate_kin"/>
    <property type="match status" value="1"/>
</dbReference>
<evidence type="ECO:0000256" key="3">
    <source>
        <dbReference type="ARBA" id="ARBA00009427"/>
    </source>
</evidence>
<dbReference type="HAMAP" id="MF_01349">
    <property type="entry name" value="PanCY"/>
    <property type="match status" value="1"/>
</dbReference>
<feature type="binding site" evidence="15">
    <location>
        <position position="182"/>
    </location>
    <ligand>
        <name>ATP</name>
        <dbReference type="ChEBI" id="CHEBI:30616"/>
    </ligand>
</feature>
<dbReference type="UniPathway" id="UPA00028">
    <property type="reaction ID" value="UER00005"/>
</dbReference>
<comment type="function">
    <text evidence="15">Catalyzes the transfer of a phosphate group from ATP to either CMP or dCMP to form CDP or dCDP and ADP, respectively.</text>
</comment>
<comment type="catalytic activity">
    <reaction evidence="12 15">
        <text>dCMP + ATP = dCDP + ADP</text>
        <dbReference type="Rhea" id="RHEA:25094"/>
        <dbReference type="ChEBI" id="CHEBI:30616"/>
        <dbReference type="ChEBI" id="CHEBI:57566"/>
        <dbReference type="ChEBI" id="CHEBI:58593"/>
        <dbReference type="ChEBI" id="CHEBI:456216"/>
        <dbReference type="EC" id="2.7.4.25"/>
    </reaction>
</comment>
<dbReference type="STRING" id="111780.Sta7437_3589"/>
<organism evidence="17 18">
    <name type="scientific">Stanieria cyanosphaera (strain ATCC 29371 / PCC 7437)</name>
    <dbReference type="NCBI Taxonomy" id="111780"/>
    <lineage>
        <taxon>Bacteria</taxon>
        <taxon>Bacillati</taxon>
        <taxon>Cyanobacteriota</taxon>
        <taxon>Cyanophyceae</taxon>
        <taxon>Pleurocapsales</taxon>
        <taxon>Dermocarpellaceae</taxon>
        <taxon>Stanieria</taxon>
    </lineage>
</organism>
<evidence type="ECO:0000313" key="17">
    <source>
        <dbReference type="EMBL" id="AFZ37087.1"/>
    </source>
</evidence>
<dbReference type="PATRIC" id="fig|111780.3.peg.3716"/>
<keyword evidence="4 15" id="KW-0963">Cytoplasm</keyword>
<evidence type="ECO:0000256" key="4">
    <source>
        <dbReference type="ARBA" id="ARBA00022490"/>
    </source>
</evidence>
<evidence type="ECO:0000256" key="5">
    <source>
        <dbReference type="ARBA" id="ARBA00022598"/>
    </source>
</evidence>
<dbReference type="GO" id="GO:0004592">
    <property type="term" value="F:pantoate-beta-alanine ligase activity"/>
    <property type="evidence" value="ECO:0007669"/>
    <property type="project" value="UniProtKB-UniRule"/>
</dbReference>
<comment type="subcellular location">
    <subcellularLocation>
        <location evidence="15">Cytoplasm</location>
    </subcellularLocation>
</comment>
<keyword evidence="11 15" id="KW-0511">Multifunctional enzyme</keyword>
<dbReference type="HOGENOM" id="CLU_037427_0_0_3"/>
<evidence type="ECO:0000256" key="10">
    <source>
        <dbReference type="ARBA" id="ARBA00022840"/>
    </source>
</evidence>
<dbReference type="EC" id="6.3.2.1" evidence="15"/>
<dbReference type="GO" id="GO:0015940">
    <property type="term" value="P:pantothenate biosynthetic process"/>
    <property type="evidence" value="ECO:0007669"/>
    <property type="project" value="UniProtKB-UniRule"/>
</dbReference>
<dbReference type="InterPro" id="IPR011994">
    <property type="entry name" value="Cytidylate_kinase_dom"/>
</dbReference>
<comment type="similarity">
    <text evidence="2">Belongs to the pantothenate synthetase family.</text>
</comment>
<dbReference type="AlphaFoldDB" id="K9XZL0"/>
<dbReference type="OrthoDB" id="9773087at2"/>
<dbReference type="InterPro" id="IPR027417">
    <property type="entry name" value="P-loop_NTPase"/>
</dbReference>
<sequence length="522" mass="57691">MLLFEQITELRSYLASKRFKSQIGLVPTMGALHCGHVSLIQAAIAQTDTVVVSIFVNPLQFTPTEDLQKYPRQLQQDLRLCEQLGVEVIFTPTVEEMGIIGDTESQSVTTTVVPPVTMTSGLCGRFRPGHFIGVATIVTKLLQIVQPHRAYFGQKDAQQLAIIRRLVADLNLAVEIVGCPIVREKSGLALSSRNQYLSATEKQQAAVIYRSLQQAARAFKQRENRVEALIDLVKQELATVPPIKIQYVELVDPQTLQPLDRVKEKGLLAVAAYLGSTRLIDNIVLNQHQPIIAIDGPAGAGKSTVTRRVAEQLGLLYLDTGAMYRAVTWLVMQAKIPIEDQAKIGDLIKEVQLDLIPADSPELPTKVLINGQDVTQAIRTPEVTSQVSAIAAQAAVRQELVRLQKYFGARGGVIAEGRDIGTNVFPDAELKIFLTATVAERARRRTQDLKNLGHQSVDIEQLAQEIQKRDEQDSNRVIAPLKKADDAIEIITDGLTIEQVTQQIIDLYWRRKAEGRGKGTQN</sequence>
<dbReference type="CDD" id="cd02020">
    <property type="entry name" value="CMPK"/>
    <property type="match status" value="1"/>
</dbReference>
<feature type="region of interest" description="Pantoate--beta-alanine ligase" evidence="15">
    <location>
        <begin position="1"/>
        <end position="283"/>
    </location>
</feature>
<dbReference type="SUPFAM" id="SSF52540">
    <property type="entry name" value="P-loop containing nucleoside triphosphate hydrolases"/>
    <property type="match status" value="1"/>
</dbReference>
<dbReference type="RefSeq" id="WP_015194749.1">
    <property type="nucleotide sequence ID" value="NC_019748.1"/>
</dbReference>
<dbReference type="GO" id="GO:0005524">
    <property type="term" value="F:ATP binding"/>
    <property type="evidence" value="ECO:0007669"/>
    <property type="project" value="UniProtKB-UniRule"/>
</dbReference>
<feature type="binding site" evidence="15">
    <location>
        <begin position="190"/>
        <end position="193"/>
    </location>
    <ligand>
        <name>ATP</name>
        <dbReference type="ChEBI" id="CHEBI:30616"/>
    </ligand>
</feature>
<dbReference type="InterPro" id="IPR024894">
    <property type="entry name" value="Pantoate_ligase/cytidylate_kin"/>
</dbReference>
<dbReference type="HAMAP" id="MF_00238">
    <property type="entry name" value="Cytidyl_kinase_type1"/>
    <property type="match status" value="1"/>
</dbReference>
<dbReference type="Gene3D" id="3.40.50.620">
    <property type="entry name" value="HUPs"/>
    <property type="match status" value="1"/>
</dbReference>
<protein>
    <recommendedName>
        <fullName evidence="15">Bifunctional pantoate ligase/cytidylate kinase</fullName>
    </recommendedName>
    <domain>
        <recommendedName>
            <fullName evidence="15">Pantothenate synthetase</fullName>
            <shortName evidence="15">PS</shortName>
            <ecNumber evidence="15">6.3.2.1</ecNumber>
        </recommendedName>
        <alternativeName>
            <fullName evidence="15">Pantoate--beta-alanine ligase</fullName>
        </alternativeName>
        <alternativeName>
            <fullName evidence="15">Pantoate-activating enzyme</fullName>
        </alternativeName>
    </domain>
    <domain>
        <recommendedName>
            <fullName evidence="15">Cytidylate kinase</fullName>
            <shortName evidence="15">CK</shortName>
            <ecNumber evidence="15">2.7.4.25</ecNumber>
        </recommendedName>
        <alternativeName>
            <fullName evidence="15">Cytidine monophosphate kinase</fullName>
            <shortName evidence="15">CMP kinase</shortName>
        </alternativeName>
    </domain>
</protein>
<evidence type="ECO:0000256" key="8">
    <source>
        <dbReference type="ARBA" id="ARBA00022741"/>
    </source>
</evidence>